<organism evidence="2">
    <name type="scientific">Chlorella variabilis</name>
    <name type="common">Green alga</name>
    <dbReference type="NCBI Taxonomy" id="554065"/>
    <lineage>
        <taxon>Eukaryota</taxon>
        <taxon>Viridiplantae</taxon>
        <taxon>Chlorophyta</taxon>
        <taxon>core chlorophytes</taxon>
        <taxon>Trebouxiophyceae</taxon>
        <taxon>Chlorellales</taxon>
        <taxon>Chlorellaceae</taxon>
        <taxon>Chlorella clade</taxon>
        <taxon>Chlorella</taxon>
    </lineage>
</organism>
<dbReference type="AlphaFoldDB" id="E1ZFR5"/>
<gene>
    <name evidence="1" type="ORF">CHLNCDRAFT_134317</name>
</gene>
<dbReference type="eggNOG" id="ENOG502QSU6">
    <property type="taxonomic scope" value="Eukaryota"/>
</dbReference>
<evidence type="ECO:0008006" key="3">
    <source>
        <dbReference type="Google" id="ProtNLM"/>
    </source>
</evidence>
<dbReference type="GeneID" id="17354813"/>
<dbReference type="OrthoDB" id="44190at2759"/>
<dbReference type="InParanoid" id="E1ZFR5"/>
<protein>
    <recommendedName>
        <fullName evidence="3">Plastid lipid-associated protein/fibrillin conserved domain-containing protein</fullName>
    </recommendedName>
</protein>
<reference evidence="1 2" key="1">
    <citation type="journal article" date="2010" name="Plant Cell">
        <title>The Chlorella variabilis NC64A genome reveals adaptation to photosymbiosis, coevolution with viruses, and cryptic sex.</title>
        <authorList>
            <person name="Blanc G."/>
            <person name="Duncan G."/>
            <person name="Agarkova I."/>
            <person name="Borodovsky M."/>
            <person name="Gurnon J."/>
            <person name="Kuo A."/>
            <person name="Lindquist E."/>
            <person name="Lucas S."/>
            <person name="Pangilinan J."/>
            <person name="Polle J."/>
            <person name="Salamov A."/>
            <person name="Terry A."/>
            <person name="Yamada T."/>
            <person name="Dunigan D.D."/>
            <person name="Grigoriev I.V."/>
            <person name="Claverie J.M."/>
            <person name="Van Etten J.L."/>
        </authorList>
    </citation>
    <scope>NUCLEOTIDE SEQUENCE [LARGE SCALE GENOMIC DNA]</scope>
    <source>
        <strain evidence="1 2">NC64A</strain>
    </source>
</reference>
<name>E1ZFR5_CHLVA</name>
<proteinExistence type="predicted"/>
<evidence type="ECO:0000313" key="1">
    <source>
        <dbReference type="EMBL" id="EFN55176.1"/>
    </source>
</evidence>
<dbReference type="PANTHER" id="PTHR35690:SF1">
    <property type="entry name" value="OS01G0363500 PROTEIN"/>
    <property type="match status" value="1"/>
</dbReference>
<dbReference type="KEGG" id="cvr:CHLNCDRAFT_134317"/>
<dbReference type="RefSeq" id="XP_005847278.1">
    <property type="nucleotide sequence ID" value="XM_005847216.1"/>
</dbReference>
<evidence type="ECO:0000313" key="2">
    <source>
        <dbReference type="Proteomes" id="UP000008141"/>
    </source>
</evidence>
<dbReference type="Proteomes" id="UP000008141">
    <property type="component" value="Unassembled WGS sequence"/>
</dbReference>
<accession>E1ZFR5</accession>
<keyword evidence="2" id="KW-1185">Reference proteome</keyword>
<dbReference type="EMBL" id="GL433845">
    <property type="protein sequence ID" value="EFN55176.1"/>
    <property type="molecule type" value="Genomic_DNA"/>
</dbReference>
<dbReference type="PANTHER" id="PTHR35690">
    <property type="entry name" value="OS01G0363500 PROTEIN"/>
    <property type="match status" value="1"/>
</dbReference>
<dbReference type="OMA" id="PRTWMLI"/>
<sequence>MASVLAAPGAARHRAAPCATSRAWLPTRRLPAIRVQASAAPSAQVKPEIGGAVETLKKAAADASVHPVQVFDALRTLEQAKLQPSEDWASTIGGSAPPGNRWRLVFTSGTKQVQDALKGVGKGGGQYFPLTACQRWDATKQEIENGIYLGRFAALTFKGPYKMDGKVLAFDFDTLNLRLGGWTPSFPLKAKLDASKFTRGKKDPFFVFFYVDSGLICARGRGGGIAVWARTTPQWELEAGVV</sequence>